<dbReference type="Proteomes" id="UP001595850">
    <property type="component" value="Unassembled WGS sequence"/>
</dbReference>
<dbReference type="SUPFAM" id="SSF53474">
    <property type="entry name" value="alpha/beta-Hydrolases"/>
    <property type="match status" value="1"/>
</dbReference>
<gene>
    <name evidence="2" type="ORF">ACFOWE_01160</name>
</gene>
<dbReference type="GO" id="GO:0016787">
    <property type="term" value="F:hydrolase activity"/>
    <property type="evidence" value="ECO:0007669"/>
    <property type="project" value="UniProtKB-KW"/>
</dbReference>
<sequence>MAPGSRLRALLVGAVVLTGLFVLVVAAAIALITHQRAPVAEPGGAAAPTAPATEGPRDSGRPEPPEGVEVLRERRIDGRTLDLTLRSAALADVTTVRLLLPEGWSPAAGRTWPTLWLLHGGLDDHRGWSRSDVGKLTADAPVIVVMPDGGRCGSYSDWHNGGQGGPPRWATHHLKELLPLLESRYAAGGERAIAGYSMGGQGAMLYAATGRFKAAASFSGAVHTLLPGVDIAVMIGTTAGCPGTDWKRIWGDPRADREVWEEHDPYHQAGRLRGVRLYVASGDGRPGQGELFGDVTEELAHKAGTAFAGRLKELGIPVETHFYRGKHNMTYWNKELRRALPLLLSEIGAGG</sequence>
<organism evidence="2 3">
    <name type="scientific">Planomonospora corallina</name>
    <dbReference type="NCBI Taxonomy" id="1806052"/>
    <lineage>
        <taxon>Bacteria</taxon>
        <taxon>Bacillati</taxon>
        <taxon>Actinomycetota</taxon>
        <taxon>Actinomycetes</taxon>
        <taxon>Streptosporangiales</taxon>
        <taxon>Streptosporangiaceae</taxon>
        <taxon>Planomonospora</taxon>
    </lineage>
</organism>
<dbReference type="PANTHER" id="PTHR48098">
    <property type="entry name" value="ENTEROCHELIN ESTERASE-RELATED"/>
    <property type="match status" value="1"/>
</dbReference>
<keyword evidence="2" id="KW-0378">Hydrolase</keyword>
<keyword evidence="3" id="KW-1185">Reference proteome</keyword>
<comment type="caution">
    <text evidence="2">The sequence shown here is derived from an EMBL/GenBank/DDBJ whole genome shotgun (WGS) entry which is preliminary data.</text>
</comment>
<feature type="region of interest" description="Disordered" evidence="1">
    <location>
        <begin position="40"/>
        <end position="67"/>
    </location>
</feature>
<name>A0ABV8HY72_9ACTN</name>
<dbReference type="Gene3D" id="3.40.50.1820">
    <property type="entry name" value="alpha/beta hydrolase"/>
    <property type="match status" value="1"/>
</dbReference>
<proteinExistence type="predicted"/>
<reference evidence="3" key="1">
    <citation type="journal article" date="2019" name="Int. J. Syst. Evol. Microbiol.">
        <title>The Global Catalogue of Microorganisms (GCM) 10K type strain sequencing project: providing services to taxonomists for standard genome sequencing and annotation.</title>
        <authorList>
            <consortium name="The Broad Institute Genomics Platform"/>
            <consortium name="The Broad Institute Genome Sequencing Center for Infectious Disease"/>
            <person name="Wu L."/>
            <person name="Ma J."/>
        </authorList>
    </citation>
    <scope>NUCLEOTIDE SEQUENCE [LARGE SCALE GENOMIC DNA]</scope>
    <source>
        <strain evidence="3">TBRC 4489</strain>
    </source>
</reference>
<dbReference type="InterPro" id="IPR050583">
    <property type="entry name" value="Mycobacterial_A85_antigen"/>
</dbReference>
<dbReference type="Pfam" id="PF00756">
    <property type="entry name" value="Esterase"/>
    <property type="match status" value="1"/>
</dbReference>
<feature type="compositionally biased region" description="Low complexity" evidence="1">
    <location>
        <begin position="40"/>
        <end position="54"/>
    </location>
</feature>
<evidence type="ECO:0000313" key="2">
    <source>
        <dbReference type="EMBL" id="MFC4056883.1"/>
    </source>
</evidence>
<dbReference type="InterPro" id="IPR029058">
    <property type="entry name" value="AB_hydrolase_fold"/>
</dbReference>
<dbReference type="PANTHER" id="PTHR48098:SF1">
    <property type="entry name" value="DIACYLGLYCEROL ACYLTRANSFERASE_MYCOLYLTRANSFERASE AG85A"/>
    <property type="match status" value="1"/>
</dbReference>
<dbReference type="InterPro" id="IPR000801">
    <property type="entry name" value="Esterase-like"/>
</dbReference>
<evidence type="ECO:0000313" key="3">
    <source>
        <dbReference type="Proteomes" id="UP001595850"/>
    </source>
</evidence>
<feature type="compositionally biased region" description="Basic and acidic residues" evidence="1">
    <location>
        <begin position="55"/>
        <end position="67"/>
    </location>
</feature>
<evidence type="ECO:0000256" key="1">
    <source>
        <dbReference type="SAM" id="MobiDB-lite"/>
    </source>
</evidence>
<accession>A0ABV8HY72</accession>
<protein>
    <submittedName>
        <fullName evidence="2">Alpha/beta hydrolase</fullName>
    </submittedName>
</protein>
<dbReference type="RefSeq" id="WP_377284842.1">
    <property type="nucleotide sequence ID" value="NZ_JBHSBM010000005.1"/>
</dbReference>
<dbReference type="EMBL" id="JBHSBM010000005">
    <property type="protein sequence ID" value="MFC4056883.1"/>
    <property type="molecule type" value="Genomic_DNA"/>
</dbReference>